<proteinExistence type="predicted"/>
<organism evidence="2 3">
    <name type="scientific">Mycolicibacterium senegalense</name>
    <dbReference type="NCBI Taxonomy" id="1796"/>
    <lineage>
        <taxon>Bacteria</taxon>
        <taxon>Bacillati</taxon>
        <taxon>Actinomycetota</taxon>
        <taxon>Actinomycetes</taxon>
        <taxon>Mycobacteriales</taxon>
        <taxon>Mycobacteriaceae</taxon>
        <taxon>Mycolicibacterium</taxon>
    </lineage>
</organism>
<dbReference type="AlphaFoldDB" id="A0A378T4Y0"/>
<evidence type="ECO:0000256" key="1">
    <source>
        <dbReference type="SAM" id="MobiDB-lite"/>
    </source>
</evidence>
<feature type="compositionally biased region" description="Polar residues" evidence="1">
    <location>
        <begin position="1"/>
        <end position="27"/>
    </location>
</feature>
<evidence type="ECO:0000313" key="3">
    <source>
        <dbReference type="Proteomes" id="UP000254945"/>
    </source>
</evidence>
<evidence type="ECO:0000313" key="2">
    <source>
        <dbReference type="EMBL" id="STZ54965.1"/>
    </source>
</evidence>
<dbReference type="EMBL" id="UGQQ01000001">
    <property type="protein sequence ID" value="STZ54965.1"/>
    <property type="molecule type" value="Genomic_DNA"/>
</dbReference>
<reference evidence="2 3" key="1">
    <citation type="submission" date="2018-06" db="EMBL/GenBank/DDBJ databases">
        <authorList>
            <consortium name="Pathogen Informatics"/>
            <person name="Doyle S."/>
        </authorList>
    </citation>
    <scope>NUCLEOTIDE SEQUENCE [LARGE SCALE GENOMIC DNA]</scope>
    <source>
        <strain evidence="2 3">NCTC4524</strain>
    </source>
</reference>
<name>A0A378T4Y0_9MYCO</name>
<protein>
    <submittedName>
        <fullName evidence="2">Uncharacterized protein</fullName>
    </submittedName>
</protein>
<feature type="region of interest" description="Disordered" evidence="1">
    <location>
        <begin position="1"/>
        <end position="31"/>
    </location>
</feature>
<sequence length="97" mass="10725">MGGRSLYTTESPTSSGWSSAQPTSNLGNGRVEWRLDRTTAVKILDGLAEPTDHAGHQYVDIHTPASTLVLSYHQYTPEYFEQLPDELRYAKPGENSA</sequence>
<dbReference type="Proteomes" id="UP000254945">
    <property type="component" value="Unassembled WGS sequence"/>
</dbReference>
<gene>
    <name evidence="2" type="ORF">NCTC4524_02609</name>
</gene>
<accession>A0A378T4Y0</accession>